<protein>
    <recommendedName>
        <fullName evidence="11">Rrn7/TAF1B C-terminal cyclin domain-containing protein</fullName>
    </recommendedName>
</protein>
<keyword evidence="4" id="KW-0863">Zinc-finger</keyword>
<gene>
    <name evidence="12" type="ORF">ALC62_15713</name>
</gene>
<keyword evidence="5" id="KW-0862">Zinc</keyword>
<evidence type="ECO:0000256" key="8">
    <source>
        <dbReference type="ARBA" id="ARBA00023163"/>
    </source>
</evidence>
<evidence type="ECO:0000256" key="10">
    <source>
        <dbReference type="SAM" id="MobiDB-lite"/>
    </source>
</evidence>
<feature type="domain" description="Rrn7/TAF1B C-terminal cyclin" evidence="11">
    <location>
        <begin position="340"/>
        <end position="422"/>
    </location>
</feature>
<dbReference type="InterPro" id="IPR048538">
    <property type="entry name" value="Rrn7_cyclin_C"/>
</dbReference>
<reference evidence="12 13" key="1">
    <citation type="submission" date="2016-03" db="EMBL/GenBank/DDBJ databases">
        <title>Cyphomyrmex costatus WGS genome.</title>
        <authorList>
            <person name="Nygaard S."/>
            <person name="Hu H."/>
            <person name="Boomsma J."/>
            <person name="Zhang G."/>
        </authorList>
    </citation>
    <scope>NUCLEOTIDE SEQUENCE [LARGE SCALE GENOMIC DNA]</scope>
    <source>
        <strain evidence="12">MS0001</strain>
        <tissue evidence="12">Whole body</tissue>
    </source>
</reference>
<evidence type="ECO:0000256" key="2">
    <source>
        <dbReference type="ARBA" id="ARBA00006899"/>
    </source>
</evidence>
<comment type="subcellular location">
    <subcellularLocation>
        <location evidence="1">Nucleus</location>
        <location evidence="1">Nucleolus</location>
    </subcellularLocation>
</comment>
<dbReference type="PANTHER" id="PTHR31576">
    <property type="entry name" value="TATA BOX-BINDING PROTEIN-ASSOCIATED FACTOR RNA POLYMERASE I SUBUNIT B"/>
    <property type="match status" value="1"/>
</dbReference>
<evidence type="ECO:0000256" key="7">
    <source>
        <dbReference type="ARBA" id="ARBA00023125"/>
    </source>
</evidence>
<evidence type="ECO:0000256" key="4">
    <source>
        <dbReference type="ARBA" id="ARBA00022771"/>
    </source>
</evidence>
<name>A0A151I6I2_9HYME</name>
<evidence type="ECO:0000256" key="9">
    <source>
        <dbReference type="ARBA" id="ARBA00023242"/>
    </source>
</evidence>
<evidence type="ECO:0000256" key="6">
    <source>
        <dbReference type="ARBA" id="ARBA00023015"/>
    </source>
</evidence>
<keyword evidence="13" id="KW-1185">Reference proteome</keyword>
<evidence type="ECO:0000313" key="13">
    <source>
        <dbReference type="Proteomes" id="UP000078542"/>
    </source>
</evidence>
<dbReference type="AlphaFoldDB" id="A0A151I6I2"/>
<dbReference type="GO" id="GO:0070860">
    <property type="term" value="C:RNA polymerase I core factor complex"/>
    <property type="evidence" value="ECO:0007669"/>
    <property type="project" value="InterPro"/>
</dbReference>
<dbReference type="GO" id="GO:0005668">
    <property type="term" value="C:RNA polymerase transcription factor SL1 complex"/>
    <property type="evidence" value="ECO:0007669"/>
    <property type="project" value="TreeGrafter"/>
</dbReference>
<comment type="similarity">
    <text evidence="2">Belongs to the RRN7/TAF1B family.</text>
</comment>
<dbReference type="STRING" id="456900.A0A151I6I2"/>
<organism evidence="12 13">
    <name type="scientific">Cyphomyrmex costatus</name>
    <dbReference type="NCBI Taxonomy" id="456900"/>
    <lineage>
        <taxon>Eukaryota</taxon>
        <taxon>Metazoa</taxon>
        <taxon>Ecdysozoa</taxon>
        <taxon>Arthropoda</taxon>
        <taxon>Hexapoda</taxon>
        <taxon>Insecta</taxon>
        <taxon>Pterygota</taxon>
        <taxon>Neoptera</taxon>
        <taxon>Endopterygota</taxon>
        <taxon>Hymenoptera</taxon>
        <taxon>Apocrita</taxon>
        <taxon>Aculeata</taxon>
        <taxon>Formicoidea</taxon>
        <taxon>Formicidae</taxon>
        <taxon>Myrmicinae</taxon>
        <taxon>Cyphomyrmex</taxon>
    </lineage>
</organism>
<dbReference type="GO" id="GO:0008270">
    <property type="term" value="F:zinc ion binding"/>
    <property type="evidence" value="ECO:0007669"/>
    <property type="project" value="UniProtKB-KW"/>
</dbReference>
<keyword evidence="3" id="KW-0479">Metal-binding</keyword>
<dbReference type="Proteomes" id="UP000078542">
    <property type="component" value="Unassembled WGS sequence"/>
</dbReference>
<proteinExistence type="inferred from homology"/>
<evidence type="ECO:0000313" key="12">
    <source>
        <dbReference type="EMBL" id="KYM93727.1"/>
    </source>
</evidence>
<keyword evidence="7" id="KW-0238">DNA-binding</keyword>
<feature type="region of interest" description="Disordered" evidence="10">
    <location>
        <begin position="194"/>
        <end position="216"/>
    </location>
</feature>
<evidence type="ECO:0000256" key="5">
    <source>
        <dbReference type="ARBA" id="ARBA00022833"/>
    </source>
</evidence>
<keyword evidence="8" id="KW-0804">Transcription</keyword>
<evidence type="ECO:0000259" key="11">
    <source>
        <dbReference type="Pfam" id="PF20645"/>
    </source>
</evidence>
<evidence type="ECO:0000256" key="1">
    <source>
        <dbReference type="ARBA" id="ARBA00004604"/>
    </source>
</evidence>
<sequence>MLNCAICGCSEFYKVSGFSYCITCQTQSQDVGEEVELDLPIENTGKLRKTKIHRMKQNTDELGWTSWELYNFVLIGLTNELIELGISADIKITVLQLWARYLGKLEVAFISTKKKLVPKLAKNYKKRDADIIYGKVSQKNKKRKKTGSTIANSSDTCPNEQISMREINRNKKLMVTADYDRFIKSQTSSEEDTLSTYNQSVYSRPSSRHSSVGKSHQNIRIKFNSSAKAEKCKIENMAKKISSCKRRRYKQSHVRTQYKTSPELITPSKLLAILYLALRIHNQDIHLGDMIRYGKEGHLSYYRLDRLVPPEISLTRSDINFLSRAIDITHKGMRRIIGQMAKFLGVTKIVCPDLLSLVNRYCIELALPKDISLYAERLLSLSSPKMTFEKKSYIPNYEGRAMAFIIVVLKTLLSLDGITENEISNVADKINRHKGCLPFSDKYHSIFVKSMAHDFPAGLLAMN</sequence>
<dbReference type="GO" id="GO:0001164">
    <property type="term" value="F:RNA polymerase I core promoter sequence-specific DNA binding"/>
    <property type="evidence" value="ECO:0007669"/>
    <property type="project" value="InterPro"/>
</dbReference>
<dbReference type="Pfam" id="PF20645">
    <property type="entry name" value="Rrn7_cyclin_C"/>
    <property type="match status" value="1"/>
</dbReference>
<dbReference type="GO" id="GO:0042790">
    <property type="term" value="P:nucleolar large rRNA transcription by RNA polymerase I"/>
    <property type="evidence" value="ECO:0007669"/>
    <property type="project" value="TreeGrafter"/>
</dbReference>
<keyword evidence="9" id="KW-0539">Nucleus</keyword>
<evidence type="ECO:0000256" key="3">
    <source>
        <dbReference type="ARBA" id="ARBA00022723"/>
    </source>
</evidence>
<keyword evidence="6" id="KW-0805">Transcription regulation</keyword>
<dbReference type="PANTHER" id="PTHR31576:SF2">
    <property type="entry name" value="TATA BOX-BINDING PROTEIN-ASSOCIATED FACTOR RNA POLYMERASE I SUBUNIT B"/>
    <property type="match status" value="1"/>
</dbReference>
<dbReference type="EMBL" id="KQ978473">
    <property type="protein sequence ID" value="KYM93727.1"/>
    <property type="molecule type" value="Genomic_DNA"/>
</dbReference>
<dbReference type="InterPro" id="IPR033599">
    <property type="entry name" value="TAF1B/Rrn7"/>
</dbReference>
<accession>A0A151I6I2</accession>
<feature type="compositionally biased region" description="Low complexity" evidence="10">
    <location>
        <begin position="200"/>
        <end position="216"/>
    </location>
</feature>